<dbReference type="AlphaFoldDB" id="A0A1I7ADR4"/>
<name>A0A1I7ADR4_METTE</name>
<reference evidence="1 2" key="1">
    <citation type="submission" date="2016-10" db="EMBL/GenBank/DDBJ databases">
        <authorList>
            <person name="Varghese N."/>
            <person name="Submissions S."/>
        </authorList>
    </citation>
    <scope>NUCLEOTIDE SEQUENCE [LARGE SCALE GENOMIC DNA]</scope>
    <source>
        <strain evidence="1 2">DSM 11855</strain>
    </source>
</reference>
<dbReference type="Proteomes" id="UP000323733">
    <property type="component" value="Unassembled WGS sequence"/>
</dbReference>
<evidence type="ECO:0000313" key="1">
    <source>
        <dbReference type="EMBL" id="SFT73079.1"/>
    </source>
</evidence>
<keyword evidence="2" id="KW-1185">Reference proteome</keyword>
<organism evidence="1 2">
    <name type="scientific">Methanosarcina thermophila</name>
    <dbReference type="NCBI Taxonomy" id="2210"/>
    <lineage>
        <taxon>Archaea</taxon>
        <taxon>Methanobacteriati</taxon>
        <taxon>Methanobacteriota</taxon>
        <taxon>Stenosarchaea group</taxon>
        <taxon>Methanomicrobia</taxon>
        <taxon>Methanosarcinales</taxon>
        <taxon>Methanosarcinaceae</taxon>
        <taxon>Methanosarcina</taxon>
    </lineage>
</organism>
<proteinExistence type="predicted"/>
<gene>
    <name evidence="1" type="ORF">SAMN02910340_02066</name>
</gene>
<accession>A0A1I7ADR4</accession>
<evidence type="ECO:0000313" key="2">
    <source>
        <dbReference type="Proteomes" id="UP000323733"/>
    </source>
</evidence>
<dbReference type="EMBL" id="FPAO01000008">
    <property type="protein sequence ID" value="SFT73079.1"/>
    <property type="molecule type" value="Genomic_DNA"/>
</dbReference>
<dbReference type="RefSeq" id="WP_149761755.1">
    <property type="nucleotide sequence ID" value="NZ_FPAO01000008.1"/>
</dbReference>
<sequence>MVRSASEAGMASGKTEALNRWNKHLGKCKKNSEGQTRRYMTKYLTAAKKIREGLAPRDIQRETGICPETTRRVQKMIDQGLI</sequence>
<protein>
    <submittedName>
        <fullName evidence="1">Uncharacterized protein</fullName>
    </submittedName>
</protein>